<feature type="transmembrane region" description="Helical" evidence="1">
    <location>
        <begin position="63"/>
        <end position="86"/>
    </location>
</feature>
<proteinExistence type="predicted"/>
<dbReference type="AlphaFoldDB" id="A0A4V0Z1Y7"/>
<feature type="transmembrane region" description="Helical" evidence="1">
    <location>
        <begin position="12"/>
        <end position="28"/>
    </location>
</feature>
<gene>
    <name evidence="2" type="ORF">EVS81_15435</name>
</gene>
<accession>A0A4V0Z1Y7</accession>
<name>A0A4V0Z1Y7_9MICO</name>
<dbReference type="OrthoDB" id="9813911at2"/>
<evidence type="ECO:0000313" key="2">
    <source>
        <dbReference type="EMBL" id="QBE50049.1"/>
    </source>
</evidence>
<dbReference type="Proteomes" id="UP000289260">
    <property type="component" value="Chromosome"/>
</dbReference>
<evidence type="ECO:0000256" key="1">
    <source>
        <dbReference type="SAM" id="Phobius"/>
    </source>
</evidence>
<protein>
    <submittedName>
        <fullName evidence="2">DUF4260 family protein</fullName>
    </submittedName>
</protein>
<keyword evidence="1" id="KW-0472">Membrane</keyword>
<dbReference type="RefSeq" id="WP_130111144.1">
    <property type="nucleotide sequence ID" value="NZ_CP035806.1"/>
</dbReference>
<dbReference type="KEGG" id="ltr:EVS81_15435"/>
<sequence length="132" mass="14139">MNFMRVSWGMSALVWFAVLVICCIFWGWPATLVAVLFGLLPDVALVGAFAGEGRLKPSRVRLYNTLHTMIVPIVLLVVGVVVFALTGALDGGFWPIAIAGIAWFVHIAADRALGFGLRAPDGSIIPVGFQLS</sequence>
<feature type="transmembrane region" description="Helical" evidence="1">
    <location>
        <begin position="34"/>
        <end position="51"/>
    </location>
</feature>
<reference evidence="2 3" key="1">
    <citation type="submission" date="2019-02" db="EMBL/GenBank/DDBJ databases">
        <authorList>
            <person name="Sun L."/>
            <person name="Pan D."/>
            <person name="Wu X."/>
        </authorList>
    </citation>
    <scope>NUCLEOTIDE SEQUENCE [LARGE SCALE GENOMIC DNA]</scope>
    <source>
        <strain evidence="2 3">JW-1</strain>
    </source>
</reference>
<evidence type="ECO:0000313" key="3">
    <source>
        <dbReference type="Proteomes" id="UP000289260"/>
    </source>
</evidence>
<dbReference type="EMBL" id="CP035806">
    <property type="protein sequence ID" value="QBE50049.1"/>
    <property type="molecule type" value="Genomic_DNA"/>
</dbReference>
<dbReference type="Pfam" id="PF14079">
    <property type="entry name" value="DUF4260"/>
    <property type="match status" value="1"/>
</dbReference>
<keyword evidence="1" id="KW-1133">Transmembrane helix</keyword>
<dbReference type="InterPro" id="IPR025356">
    <property type="entry name" value="DUF4260"/>
</dbReference>
<feature type="transmembrane region" description="Helical" evidence="1">
    <location>
        <begin position="92"/>
        <end position="109"/>
    </location>
</feature>
<organism evidence="2 3">
    <name type="scientific">Leucobacter triazinivorans</name>
    <dbReference type="NCBI Taxonomy" id="1784719"/>
    <lineage>
        <taxon>Bacteria</taxon>
        <taxon>Bacillati</taxon>
        <taxon>Actinomycetota</taxon>
        <taxon>Actinomycetes</taxon>
        <taxon>Micrococcales</taxon>
        <taxon>Microbacteriaceae</taxon>
        <taxon>Leucobacter</taxon>
    </lineage>
</organism>
<keyword evidence="1" id="KW-0812">Transmembrane</keyword>
<keyword evidence="3" id="KW-1185">Reference proteome</keyword>